<proteinExistence type="predicted"/>
<keyword evidence="3" id="KW-1185">Reference proteome</keyword>
<gene>
    <name evidence="2" type="ORF">H4075_09510</name>
</gene>
<protein>
    <submittedName>
        <fullName evidence="2">Uncharacterized protein</fullName>
    </submittedName>
</protein>
<evidence type="ECO:0000256" key="1">
    <source>
        <dbReference type="SAM" id="SignalP"/>
    </source>
</evidence>
<sequence length="644" mass="73712">MKKHFILSLLFSVWFSVHAQPSKEQRIQDSVIGWWSNTRFDRFVKPTNDPVQKRRIQIDDSIVSWVKKSYTPVAGLGTYVRQLNKNWYGVSFDVWNVSHDKMWTDEKGQFKPISEENTTFALQVNTLPSVVPIDFLNHYDAYYFTWEPDGYMTEQTAQRRKGYEFKNHPNVKQFITRITNGQNCVILSPGNKSPFVEVTIGEFLDKAEESLEKEKQKERERVNNTFSGSHAGAIKNREDVWAQKEKQFQICLSRINKWRLAYKNKLSQPATFDANQQTLLLAFNSDNVDPFEVREIELSRKQYKSVYKIPAEVSVKCKTDQPQWITAWWPFNGANDGTQLYEMSTAMLENINYSYIYNYFFAPEKVKGISYKPANEEQLKARLATYRNKYRSGAVEVVNKKQTPSGTFFFEDFSGGSVGTAPPNWYYFKTGTSPFAITKPEGLEGNWLKLGFGRKISSTYLKSSVPQNFKLEFDVATDKDFSGRSGGSMELILNTEKLNQTNQNQEERLFNNGTVMKITVASGNDADLENNNFRGLLKVNINSSPAINRENFEEGITAEKPLRDFSSKKNKVHITLLVKDGKVSVFSNGNLIIQPADFKMKYGGPCQLCGIPNGRSFASLTLNNITNNDKETGVYISNIKIVKE</sequence>
<dbReference type="AlphaFoldDB" id="A0A7G5XLN4"/>
<dbReference type="RefSeq" id="WP_182806243.1">
    <property type="nucleotide sequence ID" value="NZ_CP060007.1"/>
</dbReference>
<evidence type="ECO:0000313" key="3">
    <source>
        <dbReference type="Proteomes" id="UP000515344"/>
    </source>
</evidence>
<feature type="chain" id="PRO_5028818893" evidence="1">
    <location>
        <begin position="20"/>
        <end position="644"/>
    </location>
</feature>
<reference evidence="3" key="1">
    <citation type="submission" date="2020-08" db="EMBL/GenBank/DDBJ databases">
        <title>Lacibacter sp. S13-6-6 genome sequencing.</title>
        <authorList>
            <person name="Jin L."/>
        </authorList>
    </citation>
    <scope>NUCLEOTIDE SEQUENCE [LARGE SCALE GENOMIC DNA]</scope>
    <source>
        <strain evidence="3">S13-6-6</strain>
    </source>
</reference>
<evidence type="ECO:0000313" key="2">
    <source>
        <dbReference type="EMBL" id="QNA46387.1"/>
    </source>
</evidence>
<accession>A0A7G5XLN4</accession>
<dbReference type="KEGG" id="lacs:H4075_09510"/>
<name>A0A7G5XLN4_9BACT</name>
<keyword evidence="1" id="KW-0732">Signal</keyword>
<dbReference type="EMBL" id="CP060007">
    <property type="protein sequence ID" value="QNA46387.1"/>
    <property type="molecule type" value="Genomic_DNA"/>
</dbReference>
<feature type="signal peptide" evidence="1">
    <location>
        <begin position="1"/>
        <end position="19"/>
    </location>
</feature>
<organism evidence="2 3">
    <name type="scientific">Lacibacter sediminis</name>
    <dbReference type="NCBI Taxonomy" id="2760713"/>
    <lineage>
        <taxon>Bacteria</taxon>
        <taxon>Pseudomonadati</taxon>
        <taxon>Bacteroidota</taxon>
        <taxon>Chitinophagia</taxon>
        <taxon>Chitinophagales</taxon>
        <taxon>Chitinophagaceae</taxon>
        <taxon>Lacibacter</taxon>
    </lineage>
</organism>
<dbReference type="Proteomes" id="UP000515344">
    <property type="component" value="Chromosome"/>
</dbReference>